<evidence type="ECO:0000313" key="6">
    <source>
        <dbReference type="Proteomes" id="UP000246635"/>
    </source>
</evidence>
<evidence type="ECO:0000256" key="1">
    <source>
        <dbReference type="ARBA" id="ARBA00023015"/>
    </source>
</evidence>
<dbReference type="Gene3D" id="1.10.260.40">
    <property type="entry name" value="lambda repressor-like DNA-binding domains"/>
    <property type="match status" value="1"/>
</dbReference>
<keyword evidence="1" id="KW-0805">Transcription regulation</keyword>
<proteinExistence type="predicted"/>
<evidence type="ECO:0000256" key="3">
    <source>
        <dbReference type="ARBA" id="ARBA00023163"/>
    </source>
</evidence>
<keyword evidence="6" id="KW-1185">Reference proteome</keyword>
<sequence length="337" mass="36287">MKATIYDVAKAAGVSIATVSHVLNGKGKISKDRRAEILRIMEDMNYKPSLIASALTGKRTYTLGLLVPDISNPFFSEMARAVEDEGQRLGYSVFICSTDNKDEKTARYAELLEQKSVDGVIVGTGLSGLDALKPLLSKGIPVAFIARDFPSETIPSVVIDDYVGGAAAAEHLIGLGHRRLAVLAEQNTVVSSRERVRGFRETAAAAGITLDEKHVLACELRDGKRHASELLAQSVDERPTGLFCCNDLLAIGALQAARELKLRVPSDCSVVGFDDTILASVTNPPLTTVAQPIEGMGQAVVRLLVRSKEHPDDHISRIVLPPRLTVRHSTSPLTPFA</sequence>
<dbReference type="SUPFAM" id="SSF47413">
    <property type="entry name" value="lambda repressor-like DNA-binding domains"/>
    <property type="match status" value="1"/>
</dbReference>
<dbReference type="SUPFAM" id="SSF53822">
    <property type="entry name" value="Periplasmic binding protein-like I"/>
    <property type="match status" value="1"/>
</dbReference>
<dbReference type="InterPro" id="IPR046335">
    <property type="entry name" value="LacI/GalR-like_sensor"/>
</dbReference>
<dbReference type="SMART" id="SM00354">
    <property type="entry name" value="HTH_LACI"/>
    <property type="match status" value="1"/>
</dbReference>
<protein>
    <submittedName>
        <fullName evidence="5">LacI family transcriptional regulator</fullName>
    </submittedName>
</protein>
<accession>A0A2V2YLR1</accession>
<dbReference type="PANTHER" id="PTHR30146:SF147">
    <property type="entry name" value="HTH-TYPE TRANSCRIPTIONAL REGULATOR DEGA"/>
    <property type="match status" value="1"/>
</dbReference>
<dbReference type="CDD" id="cd01392">
    <property type="entry name" value="HTH_LacI"/>
    <property type="match status" value="1"/>
</dbReference>
<dbReference type="CDD" id="cd06267">
    <property type="entry name" value="PBP1_LacI_sugar_binding-like"/>
    <property type="match status" value="1"/>
</dbReference>
<evidence type="ECO:0000313" key="5">
    <source>
        <dbReference type="EMBL" id="PWV94427.1"/>
    </source>
</evidence>
<dbReference type="PRINTS" id="PR00036">
    <property type="entry name" value="HTHLACI"/>
</dbReference>
<dbReference type="PROSITE" id="PS50932">
    <property type="entry name" value="HTH_LACI_2"/>
    <property type="match status" value="1"/>
</dbReference>
<dbReference type="PANTHER" id="PTHR30146">
    <property type="entry name" value="LACI-RELATED TRANSCRIPTIONAL REPRESSOR"/>
    <property type="match status" value="1"/>
</dbReference>
<dbReference type="GO" id="GO:0003700">
    <property type="term" value="F:DNA-binding transcription factor activity"/>
    <property type="evidence" value="ECO:0007669"/>
    <property type="project" value="TreeGrafter"/>
</dbReference>
<keyword evidence="2" id="KW-0238">DNA-binding</keyword>
<gene>
    <name evidence="5" type="ORF">DFQ01_13156</name>
</gene>
<dbReference type="Gene3D" id="3.40.50.2300">
    <property type="match status" value="2"/>
</dbReference>
<dbReference type="OrthoDB" id="9796186at2"/>
<evidence type="ECO:0000256" key="2">
    <source>
        <dbReference type="ARBA" id="ARBA00023125"/>
    </source>
</evidence>
<dbReference type="Pfam" id="PF13377">
    <property type="entry name" value="Peripla_BP_3"/>
    <property type="match status" value="1"/>
</dbReference>
<evidence type="ECO:0000259" key="4">
    <source>
        <dbReference type="PROSITE" id="PS50932"/>
    </source>
</evidence>
<keyword evidence="3" id="KW-0804">Transcription</keyword>
<reference evidence="5 6" key="1">
    <citation type="submission" date="2018-05" db="EMBL/GenBank/DDBJ databases">
        <title>Genomic Encyclopedia of Type Strains, Phase III (KMG-III): the genomes of soil and plant-associated and newly described type strains.</title>
        <authorList>
            <person name="Whitman W."/>
        </authorList>
    </citation>
    <scope>NUCLEOTIDE SEQUENCE [LARGE SCALE GENOMIC DNA]</scope>
    <source>
        <strain evidence="5 6">CECT 5696</strain>
    </source>
</reference>
<organism evidence="5 6">
    <name type="scientific">Paenibacillus cellulosilyticus</name>
    <dbReference type="NCBI Taxonomy" id="375489"/>
    <lineage>
        <taxon>Bacteria</taxon>
        <taxon>Bacillati</taxon>
        <taxon>Bacillota</taxon>
        <taxon>Bacilli</taxon>
        <taxon>Bacillales</taxon>
        <taxon>Paenibacillaceae</taxon>
        <taxon>Paenibacillus</taxon>
    </lineage>
</organism>
<dbReference type="InterPro" id="IPR010982">
    <property type="entry name" value="Lambda_DNA-bd_dom_sf"/>
</dbReference>
<dbReference type="PROSITE" id="PS00356">
    <property type="entry name" value="HTH_LACI_1"/>
    <property type="match status" value="1"/>
</dbReference>
<dbReference type="Proteomes" id="UP000246635">
    <property type="component" value="Unassembled WGS sequence"/>
</dbReference>
<dbReference type="EMBL" id="QGTQ01000031">
    <property type="protein sequence ID" value="PWV94427.1"/>
    <property type="molecule type" value="Genomic_DNA"/>
</dbReference>
<dbReference type="AlphaFoldDB" id="A0A2V2YLR1"/>
<dbReference type="InterPro" id="IPR028082">
    <property type="entry name" value="Peripla_BP_I"/>
</dbReference>
<dbReference type="RefSeq" id="WP_110046812.1">
    <property type="nucleotide sequence ID" value="NZ_CP054612.1"/>
</dbReference>
<name>A0A2V2YLR1_9BACL</name>
<dbReference type="GO" id="GO:0000976">
    <property type="term" value="F:transcription cis-regulatory region binding"/>
    <property type="evidence" value="ECO:0007669"/>
    <property type="project" value="TreeGrafter"/>
</dbReference>
<dbReference type="Pfam" id="PF00356">
    <property type="entry name" value="LacI"/>
    <property type="match status" value="1"/>
</dbReference>
<comment type="caution">
    <text evidence="5">The sequence shown here is derived from an EMBL/GenBank/DDBJ whole genome shotgun (WGS) entry which is preliminary data.</text>
</comment>
<dbReference type="InterPro" id="IPR000843">
    <property type="entry name" value="HTH_LacI"/>
</dbReference>
<feature type="domain" description="HTH lacI-type" evidence="4">
    <location>
        <begin position="3"/>
        <end position="57"/>
    </location>
</feature>